<evidence type="ECO:0000256" key="4">
    <source>
        <dbReference type="ARBA" id="ARBA00022989"/>
    </source>
</evidence>
<name>A0A1H2GR11_9ACTN</name>
<evidence type="ECO:0000259" key="7">
    <source>
        <dbReference type="Pfam" id="PF00482"/>
    </source>
</evidence>
<comment type="subcellular location">
    <subcellularLocation>
        <location evidence="1">Cell membrane</location>
        <topology evidence="1">Multi-pass membrane protein</topology>
    </subcellularLocation>
</comment>
<keyword evidence="3 6" id="KW-0812">Transmembrane</keyword>
<feature type="transmembrane region" description="Helical" evidence="6">
    <location>
        <begin position="206"/>
        <end position="225"/>
    </location>
</feature>
<dbReference type="PANTHER" id="PTHR35007:SF4">
    <property type="entry name" value="CONSERVED TRANSMEMBRANE PROTEIN-RELATED"/>
    <property type="match status" value="1"/>
</dbReference>
<reference evidence="9" key="1">
    <citation type="submission" date="2016-10" db="EMBL/GenBank/DDBJ databases">
        <authorList>
            <person name="Varghese N."/>
            <person name="Submissions S."/>
        </authorList>
    </citation>
    <scope>NUCLEOTIDE SEQUENCE [LARGE SCALE GENOMIC DNA]</scope>
    <source>
        <strain evidence="9">DSM 45079</strain>
    </source>
</reference>
<keyword evidence="9" id="KW-1185">Reference proteome</keyword>
<dbReference type="AlphaFoldDB" id="A0A1H2GR11"/>
<feature type="domain" description="Type II secretion system protein GspF" evidence="7">
    <location>
        <begin position="105"/>
        <end position="222"/>
    </location>
</feature>
<dbReference type="RefSeq" id="WP_152690520.1">
    <property type="nucleotide sequence ID" value="NZ_KQ061219.1"/>
</dbReference>
<sequence>MTELLAIVLGGLAAVVWTGRPSLLETRLGRPAHRRAMGPDSLSPRVVLFGAAVAAGVGGLALAGPAGLVGGLLAVPLGRSLLRRRRQRQDRRRRESEVAEGCVALAGELASGVPPAHALSAVATEWPDLFGPAAGRAALGGDPAAALRATGALAGAGALRAVAAAWEVSERTGAALSSVLVAVADSVRAEATVRREADTQLASVRATARLMACLPVATLLLFSAGDADAAGFLTGTPYGLACLILAALFVAMGLVWVDRASQQTRSSWES</sequence>
<keyword evidence="2" id="KW-1003">Cell membrane</keyword>
<evidence type="ECO:0000256" key="2">
    <source>
        <dbReference type="ARBA" id="ARBA00022475"/>
    </source>
</evidence>
<evidence type="ECO:0000256" key="6">
    <source>
        <dbReference type="SAM" id="Phobius"/>
    </source>
</evidence>
<keyword evidence="4 6" id="KW-1133">Transmembrane helix</keyword>
<dbReference type="GO" id="GO:0005886">
    <property type="term" value="C:plasma membrane"/>
    <property type="evidence" value="ECO:0007669"/>
    <property type="project" value="UniProtKB-SubCell"/>
</dbReference>
<feature type="transmembrane region" description="Helical" evidence="6">
    <location>
        <begin position="45"/>
        <end position="78"/>
    </location>
</feature>
<organism evidence="8 9">
    <name type="scientific">Jiangella alkaliphila</name>
    <dbReference type="NCBI Taxonomy" id="419479"/>
    <lineage>
        <taxon>Bacteria</taxon>
        <taxon>Bacillati</taxon>
        <taxon>Actinomycetota</taxon>
        <taxon>Actinomycetes</taxon>
        <taxon>Jiangellales</taxon>
        <taxon>Jiangellaceae</taxon>
        <taxon>Jiangella</taxon>
    </lineage>
</organism>
<proteinExistence type="predicted"/>
<keyword evidence="5 6" id="KW-0472">Membrane</keyword>
<evidence type="ECO:0000313" key="8">
    <source>
        <dbReference type="EMBL" id="SDU21984.1"/>
    </source>
</evidence>
<dbReference type="Pfam" id="PF00482">
    <property type="entry name" value="T2SSF"/>
    <property type="match status" value="1"/>
</dbReference>
<dbReference type="PANTHER" id="PTHR35007">
    <property type="entry name" value="INTEGRAL MEMBRANE PROTEIN-RELATED"/>
    <property type="match status" value="1"/>
</dbReference>
<dbReference type="EMBL" id="LT629791">
    <property type="protein sequence ID" value="SDU21984.1"/>
    <property type="molecule type" value="Genomic_DNA"/>
</dbReference>
<evidence type="ECO:0000256" key="1">
    <source>
        <dbReference type="ARBA" id="ARBA00004651"/>
    </source>
</evidence>
<dbReference type="STRING" id="419479.SAMN04488563_0629"/>
<evidence type="ECO:0000256" key="5">
    <source>
        <dbReference type="ARBA" id="ARBA00023136"/>
    </source>
</evidence>
<evidence type="ECO:0000313" key="9">
    <source>
        <dbReference type="Proteomes" id="UP000182977"/>
    </source>
</evidence>
<dbReference type="OrthoDB" id="3830559at2"/>
<accession>A0A1H2GR11</accession>
<dbReference type="InterPro" id="IPR018076">
    <property type="entry name" value="T2SS_GspF_dom"/>
</dbReference>
<feature type="transmembrane region" description="Helical" evidence="6">
    <location>
        <begin position="237"/>
        <end position="257"/>
    </location>
</feature>
<gene>
    <name evidence="8" type="ORF">SAMN04488563_0629</name>
</gene>
<evidence type="ECO:0000256" key="3">
    <source>
        <dbReference type="ARBA" id="ARBA00022692"/>
    </source>
</evidence>
<protein>
    <submittedName>
        <fullName evidence="8">Tight adherence protein B</fullName>
    </submittedName>
</protein>
<dbReference type="Proteomes" id="UP000182977">
    <property type="component" value="Chromosome I"/>
</dbReference>